<name>A0A819V603_9BILA</name>
<sequence>MPNTKCRKTFGTPDTSDILSGNGYPSYATAYIVIDSLKNYLQLRTPNRLEQIIKDELKKSFVQYVINSIGSSEHNLLLVEF</sequence>
<evidence type="ECO:0000313" key="1">
    <source>
        <dbReference type="EMBL" id="CAF4103229.1"/>
    </source>
</evidence>
<dbReference type="EMBL" id="CAJOAZ010005519">
    <property type="protein sequence ID" value="CAF4103229.1"/>
    <property type="molecule type" value="Genomic_DNA"/>
</dbReference>
<dbReference type="AlphaFoldDB" id="A0A819V603"/>
<protein>
    <submittedName>
        <fullName evidence="1">Uncharacterized protein</fullName>
    </submittedName>
</protein>
<reference evidence="1" key="1">
    <citation type="submission" date="2021-02" db="EMBL/GenBank/DDBJ databases">
        <authorList>
            <person name="Nowell W R."/>
        </authorList>
    </citation>
    <scope>NUCLEOTIDE SEQUENCE</scope>
</reference>
<comment type="caution">
    <text evidence="1">The sequence shown here is derived from an EMBL/GenBank/DDBJ whole genome shotgun (WGS) entry which is preliminary data.</text>
</comment>
<proteinExistence type="predicted"/>
<evidence type="ECO:0000313" key="2">
    <source>
        <dbReference type="Proteomes" id="UP000663844"/>
    </source>
</evidence>
<accession>A0A819V603</accession>
<gene>
    <name evidence="1" type="ORF">OXD698_LOCUS35530</name>
</gene>
<organism evidence="1 2">
    <name type="scientific">Adineta steineri</name>
    <dbReference type="NCBI Taxonomy" id="433720"/>
    <lineage>
        <taxon>Eukaryota</taxon>
        <taxon>Metazoa</taxon>
        <taxon>Spiralia</taxon>
        <taxon>Gnathifera</taxon>
        <taxon>Rotifera</taxon>
        <taxon>Eurotatoria</taxon>
        <taxon>Bdelloidea</taxon>
        <taxon>Adinetida</taxon>
        <taxon>Adinetidae</taxon>
        <taxon>Adineta</taxon>
    </lineage>
</organism>
<dbReference type="Proteomes" id="UP000663844">
    <property type="component" value="Unassembled WGS sequence"/>
</dbReference>